<reference evidence="1 2" key="1">
    <citation type="submission" date="2018-06" db="EMBL/GenBank/DDBJ databases">
        <title>Draft genome sequence of Burkholderia reimsis strain BE51 isolated from a French agricultural soil.</title>
        <authorList>
            <person name="Esmaeel Q."/>
        </authorList>
    </citation>
    <scope>NUCLEOTIDE SEQUENCE [LARGE SCALE GENOMIC DNA]</scope>
    <source>
        <strain evidence="1 2">BE51</strain>
    </source>
</reference>
<name>A0A365QIW6_9BURK</name>
<accession>A0A365QIW6</accession>
<dbReference type="EMBL" id="QMFZ01000051">
    <property type="protein sequence ID" value="RBB32987.1"/>
    <property type="molecule type" value="Genomic_DNA"/>
</dbReference>
<evidence type="ECO:0000313" key="2">
    <source>
        <dbReference type="Proteomes" id="UP000252458"/>
    </source>
</evidence>
<comment type="caution">
    <text evidence="1">The sequence shown here is derived from an EMBL/GenBank/DDBJ whole genome shotgun (WGS) entry which is preliminary data.</text>
</comment>
<protein>
    <submittedName>
        <fullName evidence="1">Uncharacterized protein</fullName>
    </submittedName>
</protein>
<gene>
    <name evidence="1" type="ORF">DPV79_36695</name>
</gene>
<dbReference type="Proteomes" id="UP000252458">
    <property type="component" value="Unassembled WGS sequence"/>
</dbReference>
<proteinExistence type="predicted"/>
<dbReference type="AlphaFoldDB" id="A0A365QIW6"/>
<sequence>MEARRIFEGKTLPTVEQGVGMISIDTIERQWDLVHCEPETNRMVLVSRSREVGIVGKMAIRDDGKFCLVFEIWATIDPNFGLCEIQQWHIDRSEYQARLAELQHALKANGYLACSQAKLNAVARRFNEPSAGR</sequence>
<keyword evidence="2" id="KW-1185">Reference proteome</keyword>
<dbReference type="RefSeq" id="WP_111942069.1">
    <property type="nucleotide sequence ID" value="NZ_QMFZ01000051.1"/>
</dbReference>
<organism evidence="1 2">
    <name type="scientific">Burkholderia reimsis</name>
    <dbReference type="NCBI Taxonomy" id="2234132"/>
    <lineage>
        <taxon>Bacteria</taxon>
        <taxon>Pseudomonadati</taxon>
        <taxon>Pseudomonadota</taxon>
        <taxon>Betaproteobacteria</taxon>
        <taxon>Burkholderiales</taxon>
        <taxon>Burkholderiaceae</taxon>
        <taxon>Burkholderia</taxon>
    </lineage>
</organism>
<evidence type="ECO:0000313" key="1">
    <source>
        <dbReference type="EMBL" id="RBB32987.1"/>
    </source>
</evidence>